<dbReference type="Proteomes" id="UP000747542">
    <property type="component" value="Unassembled WGS sequence"/>
</dbReference>
<dbReference type="PANTHER" id="PTHR23110">
    <property type="entry name" value="BTB DOMAIN TRANSCRIPTION FACTOR"/>
    <property type="match status" value="1"/>
</dbReference>
<comment type="caution">
    <text evidence="7">The sequence shown here is derived from an EMBL/GenBank/DDBJ whole genome shotgun (WGS) entry which is preliminary data.</text>
</comment>
<dbReference type="PANTHER" id="PTHR23110:SF111">
    <property type="entry name" value="LONGITUDINALS LACKING PROTEIN, ISOFORMS F_I_K_T"/>
    <property type="match status" value="1"/>
</dbReference>
<dbReference type="SUPFAM" id="SSF54695">
    <property type="entry name" value="POZ domain"/>
    <property type="match status" value="1"/>
</dbReference>
<dbReference type="GO" id="GO:0005634">
    <property type="term" value="C:nucleus"/>
    <property type="evidence" value="ECO:0007669"/>
    <property type="project" value="UniProtKB-ARBA"/>
</dbReference>
<evidence type="ECO:0000313" key="8">
    <source>
        <dbReference type="Proteomes" id="UP000747542"/>
    </source>
</evidence>
<keyword evidence="3" id="KW-0524">Neurogenesis</keyword>
<dbReference type="InterPro" id="IPR011333">
    <property type="entry name" value="SKP1/BTB/POZ_sf"/>
</dbReference>
<dbReference type="GO" id="GO:0007526">
    <property type="term" value="P:larval somatic muscle development"/>
    <property type="evidence" value="ECO:0007669"/>
    <property type="project" value="UniProtKB-ARBA"/>
</dbReference>
<protein>
    <submittedName>
        <fullName evidence="7">Broad-complex core protein-like 1</fullName>
    </submittedName>
</protein>
<evidence type="ECO:0000256" key="5">
    <source>
        <dbReference type="ARBA" id="ARBA00037382"/>
    </source>
</evidence>
<dbReference type="GO" id="GO:0035167">
    <property type="term" value="P:larval lymph gland hemopoiesis"/>
    <property type="evidence" value="ECO:0007669"/>
    <property type="project" value="UniProtKB-ARBA"/>
</dbReference>
<dbReference type="GO" id="GO:0045476">
    <property type="term" value="P:nurse cell apoptotic process"/>
    <property type="evidence" value="ECO:0007669"/>
    <property type="project" value="UniProtKB-ARBA"/>
</dbReference>
<dbReference type="GO" id="GO:0008406">
    <property type="term" value="P:gonad development"/>
    <property type="evidence" value="ECO:0007669"/>
    <property type="project" value="UniProtKB-ARBA"/>
</dbReference>
<feature type="non-terminal residue" evidence="7">
    <location>
        <position position="1"/>
    </location>
</feature>
<evidence type="ECO:0000259" key="6">
    <source>
        <dbReference type="PROSITE" id="PS50097"/>
    </source>
</evidence>
<evidence type="ECO:0000256" key="2">
    <source>
        <dbReference type="ARBA" id="ARBA00022782"/>
    </source>
</evidence>
<keyword evidence="8" id="KW-1185">Reference proteome</keyword>
<evidence type="ECO:0000313" key="7">
    <source>
        <dbReference type="EMBL" id="KAG7163194.1"/>
    </source>
</evidence>
<dbReference type="GO" id="GO:0016199">
    <property type="term" value="P:axon midline choice point recognition"/>
    <property type="evidence" value="ECO:0007669"/>
    <property type="project" value="UniProtKB-ARBA"/>
</dbReference>
<reference evidence="7" key="1">
    <citation type="journal article" date="2021" name="Sci. Adv.">
        <title>The American lobster genome reveals insights on longevity, neural, and immune adaptations.</title>
        <authorList>
            <person name="Polinski J.M."/>
            <person name="Zimin A.V."/>
            <person name="Clark K.F."/>
            <person name="Kohn A.B."/>
            <person name="Sadowski N."/>
            <person name="Timp W."/>
            <person name="Ptitsyn A."/>
            <person name="Khanna P."/>
            <person name="Romanova D.Y."/>
            <person name="Williams P."/>
            <person name="Greenwood S.J."/>
            <person name="Moroz L.L."/>
            <person name="Walt D.R."/>
            <person name="Bodnar A.G."/>
        </authorList>
    </citation>
    <scope>NUCLEOTIDE SEQUENCE</scope>
    <source>
        <strain evidence="7">GMGI-L3</strain>
    </source>
</reference>
<dbReference type="GO" id="GO:0006357">
    <property type="term" value="P:regulation of transcription by RNA polymerase II"/>
    <property type="evidence" value="ECO:0007669"/>
    <property type="project" value="TreeGrafter"/>
</dbReference>
<dbReference type="GO" id="GO:0048813">
    <property type="term" value="P:dendrite morphogenesis"/>
    <property type="evidence" value="ECO:0007669"/>
    <property type="project" value="UniProtKB-ARBA"/>
</dbReference>
<keyword evidence="2" id="KW-0221">Differentiation</keyword>
<dbReference type="GO" id="GO:0045467">
    <property type="term" value="P:R7 cell development"/>
    <property type="evidence" value="ECO:0007669"/>
    <property type="project" value="UniProtKB-ARBA"/>
</dbReference>
<evidence type="ECO:0000256" key="3">
    <source>
        <dbReference type="ARBA" id="ARBA00022902"/>
    </source>
</evidence>
<evidence type="ECO:0000256" key="4">
    <source>
        <dbReference type="ARBA" id="ARBA00023242"/>
    </source>
</evidence>
<dbReference type="Pfam" id="PF00651">
    <property type="entry name" value="BTB"/>
    <property type="match status" value="1"/>
</dbReference>
<gene>
    <name evidence="7" type="primary">br-L1</name>
    <name evidence="7" type="ORF">Hamer_G002278</name>
</gene>
<dbReference type="Gene3D" id="3.30.710.10">
    <property type="entry name" value="Potassium Channel Kv1.1, Chain A"/>
    <property type="match status" value="1"/>
</dbReference>
<dbReference type="CDD" id="cd18315">
    <property type="entry name" value="BTB_POZ_BAB-like"/>
    <property type="match status" value="1"/>
</dbReference>
<dbReference type="GO" id="GO:0007464">
    <property type="term" value="P:R3/R4 cell fate commitment"/>
    <property type="evidence" value="ECO:0007669"/>
    <property type="project" value="UniProtKB-ARBA"/>
</dbReference>
<proteinExistence type="predicted"/>
<sequence length="131" mass="14906">SEMEDSGAMTANAQEFCLRWNNFHSSLVTALDGFKNDQDFVDVTLACEGQFLKAHKMLLSACSVFFRDLLKANPCQHPIVILPPEVRFADLEKLLRFIYQGEVNVHQENLARFLKTAEMLKIRGLAEDSEK</sequence>
<dbReference type="EMBL" id="JAHLQT010026502">
    <property type="protein sequence ID" value="KAG7163194.1"/>
    <property type="molecule type" value="Genomic_DNA"/>
</dbReference>
<organism evidence="7 8">
    <name type="scientific">Homarus americanus</name>
    <name type="common">American lobster</name>
    <dbReference type="NCBI Taxonomy" id="6706"/>
    <lineage>
        <taxon>Eukaryota</taxon>
        <taxon>Metazoa</taxon>
        <taxon>Ecdysozoa</taxon>
        <taxon>Arthropoda</taxon>
        <taxon>Crustacea</taxon>
        <taxon>Multicrustacea</taxon>
        <taxon>Malacostraca</taxon>
        <taxon>Eumalacostraca</taxon>
        <taxon>Eucarida</taxon>
        <taxon>Decapoda</taxon>
        <taxon>Pleocyemata</taxon>
        <taxon>Astacidea</taxon>
        <taxon>Nephropoidea</taxon>
        <taxon>Nephropidae</taxon>
        <taxon>Homarus</taxon>
    </lineage>
</organism>
<keyword evidence="1" id="KW-0217">Developmental protein</keyword>
<dbReference type="InterPro" id="IPR000210">
    <property type="entry name" value="BTB/POZ_dom"/>
</dbReference>
<dbReference type="PROSITE" id="PS50097">
    <property type="entry name" value="BTB"/>
    <property type="match status" value="1"/>
</dbReference>
<dbReference type="SMART" id="SM00225">
    <property type="entry name" value="BTB"/>
    <property type="match status" value="1"/>
</dbReference>
<comment type="function">
    <text evidence="5">Putative transcription factor required for axon growth and guidance in the central and peripheral nervous systems. Repels CNS axons away from the midline by promoting the expression of the midline repellent sli and its receptor robo.</text>
</comment>
<feature type="domain" description="BTB" evidence="6">
    <location>
        <begin position="41"/>
        <end position="107"/>
    </location>
</feature>
<keyword evidence="4" id="KW-0539">Nucleus</keyword>
<evidence type="ECO:0000256" key="1">
    <source>
        <dbReference type="ARBA" id="ARBA00022473"/>
    </source>
</evidence>
<dbReference type="AlphaFoldDB" id="A0A8J5K198"/>
<dbReference type="InterPro" id="IPR051095">
    <property type="entry name" value="Dros_DevTransReg"/>
</dbReference>
<name>A0A8J5K198_HOMAM</name>
<feature type="non-terminal residue" evidence="7">
    <location>
        <position position="131"/>
    </location>
</feature>
<accession>A0A8J5K198</accession>